<accession>A0A0M9VMD3</accession>
<dbReference type="AlphaFoldDB" id="A0A0M9VMD3"/>
<comment type="caution">
    <text evidence="1">The sequence shown here is derived from an EMBL/GenBank/DDBJ whole genome shotgun (WGS) entry which is preliminary data.</text>
</comment>
<evidence type="ECO:0000313" key="1">
    <source>
        <dbReference type="EMBL" id="KOS11882.1"/>
    </source>
</evidence>
<dbReference type="Proteomes" id="UP000037737">
    <property type="component" value="Unassembled WGS sequence"/>
</dbReference>
<gene>
    <name evidence="1" type="ORF">XI38_00035</name>
</gene>
<proteinExistence type="predicted"/>
<name>A0A0M9VMD3_9MICO</name>
<keyword evidence="2" id="KW-1185">Reference proteome</keyword>
<dbReference type="EMBL" id="LAVO01000001">
    <property type="protein sequence ID" value="KOS11882.1"/>
    <property type="molecule type" value="Genomic_DNA"/>
</dbReference>
<evidence type="ECO:0000313" key="2">
    <source>
        <dbReference type="Proteomes" id="UP000037737"/>
    </source>
</evidence>
<sequence length="112" mass="12470">MPAPQNAPRNAISLTLDGTPDFPSVVLQALYRITRRSTPELRRAIRAAEPIFTAALFGNDHIDVVPRLEKTVDYLDGLNIPFTLHEWVDGTRDEITVPLMREIIEAADGSFA</sequence>
<protein>
    <submittedName>
        <fullName evidence="1">Uncharacterized protein</fullName>
    </submittedName>
</protein>
<organism evidence="1 2">
    <name type="scientific">Microbacterium aurantiacum</name>
    <dbReference type="NCBI Taxonomy" id="162393"/>
    <lineage>
        <taxon>Bacteria</taxon>
        <taxon>Bacillati</taxon>
        <taxon>Actinomycetota</taxon>
        <taxon>Actinomycetes</taxon>
        <taxon>Micrococcales</taxon>
        <taxon>Microbacteriaceae</taxon>
        <taxon>Microbacterium</taxon>
    </lineage>
</organism>
<dbReference type="OrthoDB" id="5069955at2"/>
<dbReference type="PATRIC" id="fig|84292.3.peg.7"/>
<reference evidence="1" key="1">
    <citation type="submission" date="2015-04" db="EMBL/GenBank/DDBJ databases">
        <title>Complete genome sequence of Microbacterium chocolatum SIT 101, a bacterium enantioselectively hydrolyzing mesomeric diesters.</title>
        <authorList>
            <person name="Li X."/>
            <person name="Xu Y."/>
        </authorList>
    </citation>
    <scope>NUCLEOTIDE SEQUENCE [LARGE SCALE GENOMIC DNA]</scope>
    <source>
        <strain evidence="1">SIT 101</strain>
    </source>
</reference>
<dbReference type="KEGG" id="mcw:A8L33_06250"/>